<proteinExistence type="predicted"/>
<organism evidence="1 2">
    <name type="scientific">Actinoplanes utahensis</name>
    <dbReference type="NCBI Taxonomy" id="1869"/>
    <lineage>
        <taxon>Bacteria</taxon>
        <taxon>Bacillati</taxon>
        <taxon>Actinomycetota</taxon>
        <taxon>Actinomycetes</taxon>
        <taxon>Micromonosporales</taxon>
        <taxon>Micromonosporaceae</taxon>
        <taxon>Actinoplanes</taxon>
    </lineage>
</organism>
<dbReference type="Proteomes" id="UP000054537">
    <property type="component" value="Unassembled WGS sequence"/>
</dbReference>
<dbReference type="OrthoDB" id="5193088at2"/>
<dbReference type="eggNOG" id="ENOG5032ISH">
    <property type="taxonomic scope" value="Bacteria"/>
</dbReference>
<dbReference type="EMBL" id="JRTT01000023">
    <property type="protein sequence ID" value="KHD75838.1"/>
    <property type="molecule type" value="Genomic_DNA"/>
</dbReference>
<comment type="caution">
    <text evidence="1">The sequence shown here is derived from an EMBL/GenBank/DDBJ whole genome shotgun (WGS) entry which is preliminary data.</text>
</comment>
<dbReference type="RefSeq" id="WP_043526670.1">
    <property type="nucleotide sequence ID" value="NZ_BAABKU010000045.1"/>
</dbReference>
<dbReference type="AlphaFoldDB" id="A0A0A6ULB5"/>
<keyword evidence="2" id="KW-1185">Reference proteome</keyword>
<reference evidence="1 2" key="1">
    <citation type="submission" date="2014-10" db="EMBL/GenBank/DDBJ databases">
        <title>Draft genome sequence of Actinoplanes utahensis NRRL 12052.</title>
        <authorList>
            <person name="Velasco-Bucheli B."/>
            <person name="del Cerro C."/>
            <person name="Hormigo D."/>
            <person name="Garcia J.L."/>
            <person name="Acebal C."/>
            <person name="Arroyo M."/>
            <person name="de la Mata I."/>
        </authorList>
    </citation>
    <scope>NUCLEOTIDE SEQUENCE [LARGE SCALE GENOMIC DNA]</scope>
    <source>
        <strain evidence="1 2">NRRL 12052</strain>
    </source>
</reference>
<sequence length="85" mass="9060">MHPDPLEDLPPASRAELTAAVCAAIDVDPATAEDIIRSTEPFWEAMERAGGLVDTWGGGEFCQVLPRVLSYIESVANPERGGVGH</sequence>
<gene>
    <name evidence="1" type="ORF">MB27_20620</name>
</gene>
<name>A0A0A6ULB5_ACTUT</name>
<protein>
    <submittedName>
        <fullName evidence="1">Uncharacterized protein</fullName>
    </submittedName>
</protein>
<evidence type="ECO:0000313" key="1">
    <source>
        <dbReference type="EMBL" id="KHD75838.1"/>
    </source>
</evidence>
<accession>A0A0A6ULB5</accession>
<evidence type="ECO:0000313" key="2">
    <source>
        <dbReference type="Proteomes" id="UP000054537"/>
    </source>
</evidence>